<dbReference type="GeneID" id="73470525"/>
<feature type="region of interest" description="Disordered" evidence="1">
    <location>
        <begin position="73"/>
        <end position="96"/>
    </location>
</feature>
<comment type="caution">
    <text evidence="2">The sequence shown here is derived from an EMBL/GenBank/DDBJ whole genome shotgun (WGS) entry which is preliminary data.</text>
</comment>
<protein>
    <submittedName>
        <fullName evidence="2">Uncharacterized protein</fullName>
    </submittedName>
</protein>
<dbReference type="Proteomes" id="UP000694255">
    <property type="component" value="Unassembled WGS sequence"/>
</dbReference>
<evidence type="ECO:0000256" key="1">
    <source>
        <dbReference type="SAM" id="MobiDB-lite"/>
    </source>
</evidence>
<evidence type="ECO:0000313" key="3">
    <source>
        <dbReference type="Proteomes" id="UP000694255"/>
    </source>
</evidence>
<sequence length="96" mass="11278">MEPEIIEEQMFDDSNIVKNCDEIISTGMTWEQAKDRFEIDDCDTIRVYMKYIIVKHGYRTAFELLENDDHFINDNTNNNAIPQESTKSEPLFPESP</sequence>
<dbReference type="EMBL" id="JAGSYN010000163">
    <property type="protein sequence ID" value="KAG7662737.1"/>
    <property type="molecule type" value="Genomic_DNA"/>
</dbReference>
<proteinExistence type="predicted"/>
<evidence type="ECO:0000313" key="2">
    <source>
        <dbReference type="EMBL" id="KAG7662737.1"/>
    </source>
</evidence>
<accession>A0A8J5QLX2</accession>
<reference evidence="2 3" key="1">
    <citation type="journal article" date="2021" name="DNA Res.">
        <title>Genome analysis of Candida subhashii reveals its hybrid nature and dual mitochondrial genome conformations.</title>
        <authorList>
            <person name="Mixao V."/>
            <person name="Hegedusova E."/>
            <person name="Saus E."/>
            <person name="Pryszcz L.P."/>
            <person name="Cillingova A."/>
            <person name="Nosek J."/>
            <person name="Gabaldon T."/>
        </authorList>
    </citation>
    <scope>NUCLEOTIDE SEQUENCE [LARGE SCALE GENOMIC DNA]</scope>
    <source>
        <strain evidence="2 3">CBS 10753</strain>
    </source>
</reference>
<organism evidence="2 3">
    <name type="scientific">[Candida] subhashii</name>
    <dbReference type="NCBI Taxonomy" id="561895"/>
    <lineage>
        <taxon>Eukaryota</taxon>
        <taxon>Fungi</taxon>
        <taxon>Dikarya</taxon>
        <taxon>Ascomycota</taxon>
        <taxon>Saccharomycotina</taxon>
        <taxon>Pichiomycetes</taxon>
        <taxon>Debaryomycetaceae</taxon>
        <taxon>Spathaspora</taxon>
    </lineage>
</organism>
<feature type="compositionally biased region" description="Polar residues" evidence="1">
    <location>
        <begin position="73"/>
        <end position="85"/>
    </location>
</feature>
<gene>
    <name evidence="2" type="ORF">J8A68_003725</name>
</gene>
<keyword evidence="3" id="KW-1185">Reference proteome</keyword>
<dbReference type="RefSeq" id="XP_049262970.1">
    <property type="nucleotide sequence ID" value="XM_049407610.1"/>
</dbReference>
<name>A0A8J5QLX2_9ASCO</name>
<dbReference type="AlphaFoldDB" id="A0A8J5QLX2"/>